<comment type="caution">
    <text evidence="3">The sequence shown here is derived from an EMBL/GenBank/DDBJ whole genome shotgun (WGS) entry which is preliminary data.</text>
</comment>
<reference evidence="3 4" key="1">
    <citation type="submission" date="2024-06" db="EMBL/GenBank/DDBJ databases">
        <title>Complete genome of Phlyctema vagabunda strain 19-DSS-EL-015.</title>
        <authorList>
            <person name="Fiorenzani C."/>
        </authorList>
    </citation>
    <scope>NUCLEOTIDE SEQUENCE [LARGE SCALE GENOMIC DNA]</scope>
    <source>
        <strain evidence="3 4">19-DSS-EL-015</strain>
    </source>
</reference>
<evidence type="ECO:0000256" key="2">
    <source>
        <dbReference type="SAM" id="Phobius"/>
    </source>
</evidence>
<sequence length="439" mass="48529">MGEFFNSWELWEKFTFILGAAIVAVFCMGFAKVAWQNRYLKKHRLVDEEKRAKIQELRKSGQFVEPRQSKEIPFGVRAIQSGVQVDGIWISGNNTPVPVDLQAGCYSGKSSDVTAGPSNQQHPGKKLPRSMNDQSRSSTKSTVSNERTLPTSSRKARQYSTTETMTSTIPSGYNGSYKPRRSSHLRFGSYGDTKYDHDTLAQLEGKAKLDRSEDKTHQPESVPTDDKGVDSSSGHGADNEASSSDSDVSFHNASESRQQGLIRISSLQQNSPKLIISSTASHQAPQQAQFLRDGYISVPLDDLEKLSAHSSKDASPSKTPSTEISQTVPVELPGRFRPSVEVPLLSQPQAVPRPRRESFTPGDIHINRTSRVVNSGFEVLPAGTFGTPTEFQSNEDGRGQNWQQQQMGDQKDGKQSKRLSKKRRASLSLGQRSTIIDRS</sequence>
<feature type="compositionally biased region" description="Polar residues" evidence="1">
    <location>
        <begin position="230"/>
        <end position="257"/>
    </location>
</feature>
<feature type="compositionally biased region" description="Basic residues" evidence="1">
    <location>
        <begin position="416"/>
        <end position="425"/>
    </location>
</feature>
<feature type="region of interest" description="Disordered" evidence="1">
    <location>
        <begin position="308"/>
        <end position="329"/>
    </location>
</feature>
<accession>A0ABR4PXD5</accession>
<keyword evidence="2" id="KW-1133">Transmembrane helix</keyword>
<dbReference type="PANTHER" id="PTHR40623">
    <property type="entry name" value="INTEGRAL MEMBRANE PROTEIN"/>
    <property type="match status" value="1"/>
</dbReference>
<feature type="compositionally biased region" description="Polar residues" evidence="1">
    <location>
        <begin position="108"/>
        <end position="122"/>
    </location>
</feature>
<organism evidence="3 4">
    <name type="scientific">Phlyctema vagabunda</name>
    <dbReference type="NCBI Taxonomy" id="108571"/>
    <lineage>
        <taxon>Eukaryota</taxon>
        <taxon>Fungi</taxon>
        <taxon>Dikarya</taxon>
        <taxon>Ascomycota</taxon>
        <taxon>Pezizomycotina</taxon>
        <taxon>Leotiomycetes</taxon>
        <taxon>Helotiales</taxon>
        <taxon>Dermateaceae</taxon>
        <taxon>Phlyctema</taxon>
    </lineage>
</organism>
<protein>
    <submittedName>
        <fullName evidence="3">Uncharacterized protein</fullName>
    </submittedName>
</protein>
<proteinExistence type="predicted"/>
<feature type="compositionally biased region" description="Basic and acidic residues" evidence="1">
    <location>
        <begin position="206"/>
        <end position="229"/>
    </location>
</feature>
<feature type="compositionally biased region" description="Polar residues" evidence="1">
    <location>
        <begin position="428"/>
        <end position="439"/>
    </location>
</feature>
<gene>
    <name evidence="3" type="ORF">PVAG01_01521</name>
</gene>
<keyword evidence="2" id="KW-0472">Membrane</keyword>
<feature type="region of interest" description="Disordered" evidence="1">
    <location>
        <begin position="206"/>
        <end position="257"/>
    </location>
</feature>
<keyword evidence="4" id="KW-1185">Reference proteome</keyword>
<feature type="compositionally biased region" description="Low complexity" evidence="1">
    <location>
        <begin position="399"/>
        <end position="408"/>
    </location>
</feature>
<dbReference type="PANTHER" id="PTHR40623:SF2">
    <property type="entry name" value="INTEGRAL MEMBRANE PROTEIN"/>
    <property type="match status" value="1"/>
</dbReference>
<evidence type="ECO:0000313" key="4">
    <source>
        <dbReference type="Proteomes" id="UP001629113"/>
    </source>
</evidence>
<name>A0ABR4PXD5_9HELO</name>
<feature type="region of interest" description="Disordered" evidence="1">
    <location>
        <begin position="108"/>
        <end position="190"/>
    </location>
</feature>
<dbReference type="Proteomes" id="UP001629113">
    <property type="component" value="Unassembled WGS sequence"/>
</dbReference>
<feature type="compositionally biased region" description="Polar residues" evidence="1">
    <location>
        <begin position="313"/>
        <end position="328"/>
    </location>
</feature>
<feature type="region of interest" description="Disordered" evidence="1">
    <location>
        <begin position="381"/>
        <end position="439"/>
    </location>
</feature>
<dbReference type="EMBL" id="JBFCZG010000001">
    <property type="protein sequence ID" value="KAL3428012.1"/>
    <property type="molecule type" value="Genomic_DNA"/>
</dbReference>
<feature type="compositionally biased region" description="Polar residues" evidence="1">
    <location>
        <begin position="131"/>
        <end position="174"/>
    </location>
</feature>
<evidence type="ECO:0000256" key="1">
    <source>
        <dbReference type="SAM" id="MobiDB-lite"/>
    </source>
</evidence>
<evidence type="ECO:0000313" key="3">
    <source>
        <dbReference type="EMBL" id="KAL3428012.1"/>
    </source>
</evidence>
<feature type="transmembrane region" description="Helical" evidence="2">
    <location>
        <begin position="14"/>
        <end position="35"/>
    </location>
</feature>
<keyword evidence="2" id="KW-0812">Transmembrane</keyword>